<dbReference type="AlphaFoldDB" id="A0A498IYY4"/>
<keyword evidence="2" id="KW-1185">Reference proteome</keyword>
<dbReference type="Proteomes" id="UP000290289">
    <property type="component" value="Chromosome 9"/>
</dbReference>
<evidence type="ECO:0008006" key="3">
    <source>
        <dbReference type="Google" id="ProtNLM"/>
    </source>
</evidence>
<evidence type="ECO:0000313" key="1">
    <source>
        <dbReference type="EMBL" id="RXH88619.1"/>
    </source>
</evidence>
<organism evidence="1 2">
    <name type="scientific">Malus domestica</name>
    <name type="common">Apple</name>
    <name type="synonym">Pyrus malus</name>
    <dbReference type="NCBI Taxonomy" id="3750"/>
    <lineage>
        <taxon>Eukaryota</taxon>
        <taxon>Viridiplantae</taxon>
        <taxon>Streptophyta</taxon>
        <taxon>Embryophyta</taxon>
        <taxon>Tracheophyta</taxon>
        <taxon>Spermatophyta</taxon>
        <taxon>Magnoliopsida</taxon>
        <taxon>eudicotyledons</taxon>
        <taxon>Gunneridae</taxon>
        <taxon>Pentapetalae</taxon>
        <taxon>rosids</taxon>
        <taxon>fabids</taxon>
        <taxon>Rosales</taxon>
        <taxon>Rosaceae</taxon>
        <taxon>Amygdaloideae</taxon>
        <taxon>Maleae</taxon>
        <taxon>Malus</taxon>
    </lineage>
</organism>
<evidence type="ECO:0000313" key="2">
    <source>
        <dbReference type="Proteomes" id="UP000290289"/>
    </source>
</evidence>
<sequence>MEVLEGMEDVDDIAYLKALEKFTNSDWRRIIALALLMEHISVHGLLNQNKFHTEVEKLV</sequence>
<comment type="caution">
    <text evidence="1">The sequence shown here is derived from an EMBL/GenBank/DDBJ whole genome shotgun (WGS) entry which is preliminary data.</text>
</comment>
<name>A0A498IYY4_MALDO</name>
<dbReference type="EMBL" id="RDQH01000335">
    <property type="protein sequence ID" value="RXH88619.1"/>
    <property type="molecule type" value="Genomic_DNA"/>
</dbReference>
<reference evidence="1 2" key="1">
    <citation type="submission" date="2018-10" db="EMBL/GenBank/DDBJ databases">
        <title>A high-quality apple genome assembly.</title>
        <authorList>
            <person name="Hu J."/>
        </authorList>
    </citation>
    <scope>NUCLEOTIDE SEQUENCE [LARGE SCALE GENOMIC DNA]</scope>
    <source>
        <strain evidence="2">cv. HFTH1</strain>
        <tissue evidence="1">Young leaf</tissue>
    </source>
</reference>
<proteinExistence type="predicted"/>
<gene>
    <name evidence="1" type="ORF">DVH24_000218</name>
</gene>
<protein>
    <recommendedName>
        <fullName evidence="3">ENTH domain-containing protein</fullName>
    </recommendedName>
</protein>
<accession>A0A498IYY4</accession>